<dbReference type="EMBL" id="CAAALY010089827">
    <property type="protein sequence ID" value="VEL27778.1"/>
    <property type="molecule type" value="Genomic_DNA"/>
</dbReference>
<evidence type="ECO:0000313" key="2">
    <source>
        <dbReference type="Proteomes" id="UP000784294"/>
    </source>
</evidence>
<proteinExistence type="predicted"/>
<comment type="caution">
    <text evidence="1">The sequence shown here is derived from an EMBL/GenBank/DDBJ whole genome shotgun (WGS) entry which is preliminary data.</text>
</comment>
<sequence>MLVGNQWGQTFACSGLATPVTDYAGNMTGTTSPIPQSENVLPPAPVSAASNNPEFIQPDGSGQAILPPPSTTLVSFGQALTGGHSITSIGISAVDTISRQRMPYLVRPYRPETDRKAVYEICRRMILRRAGFPLEAWPPELADLPGDRYDEMDFLNIV</sequence>
<keyword evidence="2" id="KW-1185">Reference proteome</keyword>
<evidence type="ECO:0000313" key="1">
    <source>
        <dbReference type="EMBL" id="VEL27778.1"/>
    </source>
</evidence>
<name>A0A448X4G4_9PLAT</name>
<dbReference type="Proteomes" id="UP000784294">
    <property type="component" value="Unassembled WGS sequence"/>
</dbReference>
<dbReference type="AlphaFoldDB" id="A0A448X4G4"/>
<gene>
    <name evidence="1" type="ORF">PXEA_LOCUS21218</name>
</gene>
<accession>A0A448X4G4</accession>
<protein>
    <submittedName>
        <fullName evidence="1">Uncharacterized protein</fullName>
    </submittedName>
</protein>
<reference evidence="1" key="1">
    <citation type="submission" date="2018-11" db="EMBL/GenBank/DDBJ databases">
        <authorList>
            <consortium name="Pathogen Informatics"/>
        </authorList>
    </citation>
    <scope>NUCLEOTIDE SEQUENCE</scope>
</reference>
<organism evidence="1 2">
    <name type="scientific">Protopolystoma xenopodis</name>
    <dbReference type="NCBI Taxonomy" id="117903"/>
    <lineage>
        <taxon>Eukaryota</taxon>
        <taxon>Metazoa</taxon>
        <taxon>Spiralia</taxon>
        <taxon>Lophotrochozoa</taxon>
        <taxon>Platyhelminthes</taxon>
        <taxon>Monogenea</taxon>
        <taxon>Polyopisthocotylea</taxon>
        <taxon>Polystomatidea</taxon>
        <taxon>Polystomatidae</taxon>
        <taxon>Protopolystoma</taxon>
    </lineage>
</organism>